<dbReference type="AlphaFoldDB" id="A0A9N8P6V8"/>
<dbReference type="Pfam" id="PF21274">
    <property type="entry name" value="Rng_hyd_C"/>
    <property type="match status" value="1"/>
</dbReference>
<dbReference type="GO" id="GO:0004497">
    <property type="term" value="F:monooxygenase activity"/>
    <property type="evidence" value="ECO:0007669"/>
    <property type="project" value="UniProtKB-ARBA"/>
</dbReference>
<keyword evidence="4" id="KW-1185">Reference proteome</keyword>
<evidence type="ECO:0008006" key="5">
    <source>
        <dbReference type="Google" id="ProtNLM"/>
    </source>
</evidence>
<dbReference type="Proteomes" id="UP000716446">
    <property type="component" value="Unassembled WGS sequence"/>
</dbReference>
<evidence type="ECO:0000256" key="2">
    <source>
        <dbReference type="ARBA" id="ARBA00022827"/>
    </source>
</evidence>
<organism evidence="3 4">
    <name type="scientific">Aureobasidium vineae</name>
    <dbReference type="NCBI Taxonomy" id="2773715"/>
    <lineage>
        <taxon>Eukaryota</taxon>
        <taxon>Fungi</taxon>
        <taxon>Dikarya</taxon>
        <taxon>Ascomycota</taxon>
        <taxon>Pezizomycotina</taxon>
        <taxon>Dothideomycetes</taxon>
        <taxon>Dothideomycetidae</taxon>
        <taxon>Dothideales</taxon>
        <taxon>Saccotheciaceae</taxon>
        <taxon>Aureobasidium</taxon>
    </lineage>
</organism>
<evidence type="ECO:0000313" key="3">
    <source>
        <dbReference type="EMBL" id="CAD0084041.1"/>
    </source>
</evidence>
<evidence type="ECO:0000256" key="1">
    <source>
        <dbReference type="ARBA" id="ARBA00022630"/>
    </source>
</evidence>
<dbReference type="InterPro" id="IPR036188">
    <property type="entry name" value="FAD/NAD-bd_sf"/>
</dbReference>
<evidence type="ECO:0000313" key="4">
    <source>
        <dbReference type="Proteomes" id="UP000716446"/>
    </source>
</evidence>
<protein>
    <recommendedName>
        <fullName evidence="5">FAD-binding domain-containing protein</fullName>
    </recommendedName>
</protein>
<dbReference type="PANTHER" id="PTHR43004:SF19">
    <property type="entry name" value="BINDING MONOOXYGENASE, PUTATIVE (JCVI)-RELATED"/>
    <property type="match status" value="1"/>
</dbReference>
<accession>A0A9N8P6V8</accession>
<name>A0A9N8P6V8_9PEZI</name>
<dbReference type="PANTHER" id="PTHR43004">
    <property type="entry name" value="TRK SYSTEM POTASSIUM UPTAKE PROTEIN"/>
    <property type="match status" value="1"/>
</dbReference>
<reference evidence="3" key="1">
    <citation type="submission" date="2020-06" db="EMBL/GenBank/DDBJ databases">
        <authorList>
            <person name="Onetto C."/>
        </authorList>
    </citation>
    <scope>NUCLEOTIDE SEQUENCE</scope>
</reference>
<proteinExistence type="predicted"/>
<dbReference type="Gene3D" id="3.40.30.120">
    <property type="match status" value="1"/>
</dbReference>
<dbReference type="Gene3D" id="3.50.50.60">
    <property type="entry name" value="FAD/NAD(P)-binding domain"/>
    <property type="match status" value="1"/>
</dbReference>
<keyword evidence="1" id="KW-0285">Flavoprotein</keyword>
<gene>
    <name evidence="3" type="ORF">AWRI4619_LOCUS2608</name>
</gene>
<dbReference type="InterPro" id="IPR050641">
    <property type="entry name" value="RIFMO-like"/>
</dbReference>
<dbReference type="EMBL" id="CAIJEN010000003">
    <property type="protein sequence ID" value="CAD0084041.1"/>
    <property type="molecule type" value="Genomic_DNA"/>
</dbReference>
<keyword evidence="2" id="KW-0274">FAD</keyword>
<sequence>MAYVLTGKASEGLLDTYNQERQPAGDFSMNQAFSRLVNRVFRDRSSECVKELPDLVCELGYRYAQDTVDSSVEKSVESMYEDPHEPLVLAGCRLPHIWLTGGDGNKLSSLDLVKRNFVLFTVEARSPWMEAAGKQRVQVDAYAINASSGPYHESERSAKEVWKLQEDEALLVRPDGIIAWRAVGMASGHVGELGRALGAILRTE</sequence>
<comment type="caution">
    <text evidence="3">The sequence shown here is derived from an EMBL/GenBank/DDBJ whole genome shotgun (WGS) entry which is preliminary data.</text>
</comment>